<comment type="caution">
    <text evidence="2">The sequence shown here is derived from an EMBL/GenBank/DDBJ whole genome shotgun (WGS) entry which is preliminary data.</text>
</comment>
<evidence type="ECO:0000259" key="1">
    <source>
        <dbReference type="Pfam" id="PF02342"/>
    </source>
</evidence>
<reference evidence="3" key="1">
    <citation type="journal article" date="2019" name="Int. J. Syst. Evol. Microbiol.">
        <title>The Global Catalogue of Microorganisms (GCM) 10K type strain sequencing project: providing services to taxonomists for standard genome sequencing and annotation.</title>
        <authorList>
            <consortium name="The Broad Institute Genomics Platform"/>
            <consortium name="The Broad Institute Genome Sequencing Center for Infectious Disease"/>
            <person name="Wu L."/>
            <person name="Ma J."/>
        </authorList>
    </citation>
    <scope>NUCLEOTIDE SEQUENCE [LARGE SCALE GENOMIC DNA]</scope>
    <source>
        <strain evidence="3">NBRC 108730</strain>
    </source>
</reference>
<gene>
    <name evidence="2" type="ORF">GCM10025868_36350</name>
</gene>
<dbReference type="PANTHER" id="PTHR32097:SF17">
    <property type="entry name" value="CAMP-BINDING PROTEIN 1-RELATED"/>
    <property type="match status" value="1"/>
</dbReference>
<sequence>MHAGDNLTGEGEGDDEQIRVDLAALPATVHSIVFAITAFGGHPFTEVRGPSAGWSTRRRAPSLVRYDLSGSEPRTAVLMAALSRDGAGAWVMTALGQFLDGKNARYLVEPGRKIATTLGG</sequence>
<evidence type="ECO:0000313" key="3">
    <source>
        <dbReference type="Proteomes" id="UP001157017"/>
    </source>
</evidence>
<feature type="domain" description="TerD" evidence="1">
    <location>
        <begin position="2"/>
        <end position="100"/>
    </location>
</feature>
<dbReference type="Pfam" id="PF02342">
    <property type="entry name" value="TerD"/>
    <property type="match status" value="1"/>
</dbReference>
<dbReference type="Gene3D" id="2.60.60.30">
    <property type="entry name" value="sav2460 like domains"/>
    <property type="match status" value="1"/>
</dbReference>
<accession>A0ABQ6JMB3</accession>
<dbReference type="InterPro" id="IPR051324">
    <property type="entry name" value="Stress/Tellurium_Resist"/>
</dbReference>
<name>A0ABQ6JMB3_9ACTN</name>
<organism evidence="2 3">
    <name type="scientific">Angustibacter aerolatus</name>
    <dbReference type="NCBI Taxonomy" id="1162965"/>
    <lineage>
        <taxon>Bacteria</taxon>
        <taxon>Bacillati</taxon>
        <taxon>Actinomycetota</taxon>
        <taxon>Actinomycetes</taxon>
        <taxon>Kineosporiales</taxon>
        <taxon>Kineosporiaceae</taxon>
    </lineage>
</organism>
<dbReference type="CDD" id="cd06974">
    <property type="entry name" value="TerD_like"/>
    <property type="match status" value="1"/>
</dbReference>
<evidence type="ECO:0000313" key="2">
    <source>
        <dbReference type="EMBL" id="GMA88385.1"/>
    </source>
</evidence>
<dbReference type="EMBL" id="BSUZ01000001">
    <property type="protein sequence ID" value="GMA88385.1"/>
    <property type="molecule type" value="Genomic_DNA"/>
</dbReference>
<keyword evidence="3" id="KW-1185">Reference proteome</keyword>
<proteinExistence type="predicted"/>
<protein>
    <recommendedName>
        <fullName evidence="1">TerD domain-containing protein</fullName>
    </recommendedName>
</protein>
<dbReference type="PANTHER" id="PTHR32097">
    <property type="entry name" value="CAMP-BINDING PROTEIN 1-RELATED"/>
    <property type="match status" value="1"/>
</dbReference>
<dbReference type="Proteomes" id="UP001157017">
    <property type="component" value="Unassembled WGS sequence"/>
</dbReference>
<dbReference type="InterPro" id="IPR003325">
    <property type="entry name" value="TerD"/>
</dbReference>